<feature type="coiled-coil region" evidence="1">
    <location>
        <begin position="80"/>
        <end position="114"/>
    </location>
</feature>
<protein>
    <submittedName>
        <fullName evidence="3">Uncharacterized protein</fullName>
    </submittedName>
</protein>
<accession>A0AAE1U0T8</accession>
<evidence type="ECO:0000313" key="4">
    <source>
        <dbReference type="Proteomes" id="UP001292094"/>
    </source>
</evidence>
<evidence type="ECO:0000313" key="3">
    <source>
        <dbReference type="EMBL" id="KAK4302104.1"/>
    </source>
</evidence>
<organism evidence="3 4">
    <name type="scientific">Petrolisthes manimaculis</name>
    <dbReference type="NCBI Taxonomy" id="1843537"/>
    <lineage>
        <taxon>Eukaryota</taxon>
        <taxon>Metazoa</taxon>
        <taxon>Ecdysozoa</taxon>
        <taxon>Arthropoda</taxon>
        <taxon>Crustacea</taxon>
        <taxon>Multicrustacea</taxon>
        <taxon>Malacostraca</taxon>
        <taxon>Eumalacostraca</taxon>
        <taxon>Eucarida</taxon>
        <taxon>Decapoda</taxon>
        <taxon>Pleocyemata</taxon>
        <taxon>Anomura</taxon>
        <taxon>Galatheoidea</taxon>
        <taxon>Porcellanidae</taxon>
        <taxon>Petrolisthes</taxon>
    </lineage>
</organism>
<evidence type="ECO:0000256" key="1">
    <source>
        <dbReference type="SAM" id="Coils"/>
    </source>
</evidence>
<dbReference type="Proteomes" id="UP001292094">
    <property type="component" value="Unassembled WGS sequence"/>
</dbReference>
<keyword evidence="1" id="KW-0175">Coiled coil</keyword>
<proteinExistence type="predicted"/>
<feature type="coiled-coil region" evidence="1">
    <location>
        <begin position="624"/>
        <end position="658"/>
    </location>
</feature>
<sequence length="734" mass="80164">MLFIKASAKTRDGVQCEFEELVQKGNSGGAVVTTNRKGRKVQVGLVSSKSDGNKCCDDVPVPPDPHRHHSVIHNPEVRVLRQKVEALEGLQDVVQLLQEEIRELKAPLSEEKRKEPLVATIRRGVAHEWKVVANRKKTSKVPTGIPPATETKNSFSVLDDQCSSHMEQKMDETTPSKGKVVGKVVVLGDSQVRGIGRSFCVRDTQRRMCVCLPGAGVDQVADRMEGVLAKEGVSPTICFSVGGNDVGRCGPEELASRVGDYKGLRNHLSKVYNSDQECSNEGQAAVSQVKTGEFNEGDSGGAIITTNRKGRKVQVGLVSSKSDGNKCCDDVPVPPDPHRHHSVIHNPEVRVLRQKVEALEGLQDVVQLLQEEIRELKAPLSEEKRKEPLVATIRRGVAHEWKVVANRKKTSKVPTGIPPATETKNSFSVLDDQCSSHMEQKMDETTPSKGKVVGKVVVLGDSQVRGIGRSFCVRDTQRRMCVCLPGAGVDQVADRMEGVLAKEGVSPTICFSVGGNDVGRCGPEELASRVGDYKGLRNHLSKVYNSDQECSNEGQAAVSQVKTGEFNEGDSGGAIITTNRKGRKVQVGLVSSKSDGNKCCDDVPVPPDPHRHHSVIHNPEVRVLRQKVEALEGLQDVVQLLQEEIRELKAPLSEEKRKEPLVATIRRGVAHEWKVVANRKKTSKVPTGIPPATETKNSFSVLDDQCSSHMEQKMDETTPSKGLRDESGYPKLLL</sequence>
<comment type="caution">
    <text evidence="3">The sequence shown here is derived from an EMBL/GenBank/DDBJ whole genome shotgun (WGS) entry which is preliminary data.</text>
</comment>
<evidence type="ECO:0000256" key="2">
    <source>
        <dbReference type="SAM" id="MobiDB-lite"/>
    </source>
</evidence>
<keyword evidence="4" id="KW-1185">Reference proteome</keyword>
<dbReference type="Gene3D" id="3.40.50.12690">
    <property type="match status" value="2"/>
</dbReference>
<name>A0AAE1U0T8_9EUCA</name>
<gene>
    <name evidence="3" type="ORF">Pmani_025791</name>
</gene>
<dbReference type="EMBL" id="JAWZYT010002781">
    <property type="protein sequence ID" value="KAK4302104.1"/>
    <property type="molecule type" value="Genomic_DNA"/>
</dbReference>
<feature type="region of interest" description="Disordered" evidence="2">
    <location>
        <begin position="708"/>
        <end position="734"/>
    </location>
</feature>
<reference evidence="3" key="1">
    <citation type="submission" date="2023-11" db="EMBL/GenBank/DDBJ databases">
        <title>Genome assemblies of two species of porcelain crab, Petrolisthes cinctipes and Petrolisthes manimaculis (Anomura: Porcellanidae).</title>
        <authorList>
            <person name="Angst P."/>
        </authorList>
    </citation>
    <scope>NUCLEOTIDE SEQUENCE</scope>
    <source>
        <strain evidence="3">PB745_02</strain>
        <tissue evidence="3">Gill</tissue>
    </source>
</reference>
<dbReference type="AlphaFoldDB" id="A0AAE1U0T8"/>
<feature type="compositionally biased region" description="Basic and acidic residues" evidence="2">
    <location>
        <begin position="710"/>
        <end position="728"/>
    </location>
</feature>
<feature type="coiled-coil region" evidence="1">
    <location>
        <begin position="352"/>
        <end position="386"/>
    </location>
</feature>